<dbReference type="Proteomes" id="UP000697127">
    <property type="component" value="Unassembled WGS sequence"/>
</dbReference>
<dbReference type="EMBL" id="PUHW01000363">
    <property type="protein sequence ID" value="KAG0686851.1"/>
    <property type="molecule type" value="Genomic_DNA"/>
</dbReference>
<evidence type="ECO:0000256" key="4">
    <source>
        <dbReference type="ARBA" id="ARBA00022676"/>
    </source>
</evidence>
<feature type="transmembrane region" description="Helical" evidence="12">
    <location>
        <begin position="115"/>
        <end position="132"/>
    </location>
</feature>
<dbReference type="GO" id="GO:0006487">
    <property type="term" value="P:protein N-linked glycosylation"/>
    <property type="evidence" value="ECO:0007669"/>
    <property type="project" value="TreeGrafter"/>
</dbReference>
<keyword evidence="5" id="KW-0808">Transferase</keyword>
<keyword evidence="13" id="KW-0732">Signal</keyword>
<keyword evidence="8 12" id="KW-1133">Transmembrane helix</keyword>
<proteinExistence type="inferred from homology"/>
<feature type="transmembrane region" description="Helical" evidence="12">
    <location>
        <begin position="168"/>
        <end position="187"/>
    </location>
</feature>
<sequence>MLFISVTLMILIAPYTKVEESFNVQAIHDLINLNVDEIEKFDHISFQGVVKRTCLGALLISLPSIFLPTTMKKFSKNLILITILINKFLPTPINLLSIDDSIFKILNLTKISQLLISRFLLSIFSCFSTIYLRKSLNYSCSKNSNLIGFWFSLLYYPLPHIIFYSSRFLPNFICLPFFNIAISMFISGDISRSISLFLFIGIIFRFEILFFTGILIFFSINGILRNGYKLISIKELIISLIISLILSLYICFKIDSYFWNVNFIIPEFDSFLFNIIENNSKNWGIEPFYSYFLNYLPKLFLTQFDIVILLILIFFILSFLNIKNNYNKLKIFKIDYVNYGVGTITTLMWTSLFYIIFLSINGHKEWRFLIYTIPIFCIGSANIIEFLINKIKFKFKFKRKLILIFLILLYFFSLICSFLFAIISSWNYTGGNMAQKLNLRLINQFNNSNQVMLKPIIIHWDIGTCMNGGSLFVQINDNKFFRNNWENSLIEPKYWIIYDKTEDLNELKEIVNDFDYWVQYDDEELIPLNDDNFEWILIDILEGYNGINFNNLKLFLINPKKIIFGFKNDGFKFFKNSFDLIINKKIRGRVWEKSVIDYKNENNKLNINF</sequence>
<dbReference type="PANTHER" id="PTHR22760:SF1">
    <property type="entry name" value="DOL-P-MAN:MAN(7)GLCNAC(2)-PP-DOL ALPHA-1,6-MANNOSYLTRANSFERASE"/>
    <property type="match status" value="1"/>
</dbReference>
<gene>
    <name evidence="14" type="primary">ALG12</name>
    <name evidence="14" type="ORF">C6P40_003273</name>
</gene>
<evidence type="ECO:0000256" key="7">
    <source>
        <dbReference type="ARBA" id="ARBA00022824"/>
    </source>
</evidence>
<comment type="subcellular location">
    <subcellularLocation>
        <location evidence="1 12">Endoplasmic reticulum membrane</location>
        <topology evidence="1 12">Multi-pass membrane protein</topology>
    </subcellularLocation>
</comment>
<evidence type="ECO:0000256" key="12">
    <source>
        <dbReference type="RuleBase" id="RU363075"/>
    </source>
</evidence>
<feature type="signal peptide" evidence="13">
    <location>
        <begin position="1"/>
        <end position="18"/>
    </location>
</feature>
<evidence type="ECO:0000256" key="1">
    <source>
        <dbReference type="ARBA" id="ARBA00004477"/>
    </source>
</evidence>
<evidence type="ECO:0000256" key="6">
    <source>
        <dbReference type="ARBA" id="ARBA00022692"/>
    </source>
</evidence>
<feature type="transmembrane region" description="Helical" evidence="12">
    <location>
        <begin position="194"/>
        <end position="218"/>
    </location>
</feature>
<protein>
    <recommendedName>
        <fullName evidence="12">Mannosyltransferase</fullName>
        <ecNumber evidence="12">2.4.1.-</ecNumber>
    </recommendedName>
</protein>
<evidence type="ECO:0000256" key="2">
    <source>
        <dbReference type="ARBA" id="ARBA00004922"/>
    </source>
</evidence>
<feature type="transmembrane region" description="Helical" evidence="12">
    <location>
        <begin position="230"/>
        <end position="250"/>
    </location>
</feature>
<evidence type="ECO:0000256" key="10">
    <source>
        <dbReference type="ARBA" id="ARBA00044721"/>
    </source>
</evidence>
<feature type="transmembrane region" description="Helical" evidence="12">
    <location>
        <begin position="401"/>
        <end position="426"/>
    </location>
</feature>
<feature type="transmembrane region" description="Helical" evidence="12">
    <location>
        <begin position="368"/>
        <end position="389"/>
    </location>
</feature>
<accession>A0A9P7BDG9</accession>
<keyword evidence="15" id="KW-1185">Reference proteome</keyword>
<dbReference type="AlphaFoldDB" id="A0A9P7BDG9"/>
<reference evidence="14" key="1">
    <citation type="submission" date="2020-11" db="EMBL/GenBank/DDBJ databases">
        <title>Kefir isolates.</title>
        <authorList>
            <person name="Marcisauskas S."/>
            <person name="Kim Y."/>
            <person name="Blasche S."/>
        </authorList>
    </citation>
    <scope>NUCLEOTIDE SEQUENCE</scope>
    <source>
        <strain evidence="14">Olga-1</strain>
    </source>
</reference>
<feature type="transmembrane region" description="Helical" evidence="12">
    <location>
        <begin position="144"/>
        <end position="162"/>
    </location>
</feature>
<dbReference type="Pfam" id="PF03901">
    <property type="entry name" value="Glyco_transf_22"/>
    <property type="match status" value="1"/>
</dbReference>
<comment type="pathway">
    <text evidence="2">Protein modification; protein glycosylation.</text>
</comment>
<comment type="catalytic activity">
    <reaction evidence="11">
        <text>an alpha-D-Man-(1-&gt;2)-alpha-D-Man-(1-&gt;2)-alpha-D-Man-(1-&gt;3)-[alpha-D-Man-(1-&gt;2)-alpha-D-Man-(1-&gt;3)-alpha-D-Man-(1-&gt;6)]-beta-D-Man-(1-&gt;4)-beta-D-GlcNAc-(1-&gt;4)-alpha-D-GlcNAc-diphospho-di-trans,poly-cis-dolichol + a di-trans,poly-cis-dolichyl beta-D-mannosyl phosphate = an alpha-D-Man-(1-&gt;2)-alpha-D-Man-(1-&gt;2)-alpha-D-Man-(1-&gt;3)-[alpha-D-Man-(1-&gt;2)-alpha-D-Man-(1-&gt;3)-[alpha-D-Man-(1-&gt;6)]-alpha-D-Man-(1-&gt;6)]-beta-D-Man-(1-&gt;4)-beta-D-GlcNAc-(1-&gt;4)-alpha-D-GlcNAc-diphospho-di-trans,poly-cis-dolichol + a di-trans,poly-cis-dolichyl phosphate + H(+)</text>
        <dbReference type="Rhea" id="RHEA:29535"/>
        <dbReference type="Rhea" id="RHEA-COMP:19498"/>
        <dbReference type="Rhea" id="RHEA-COMP:19501"/>
        <dbReference type="Rhea" id="RHEA-COMP:19518"/>
        <dbReference type="Rhea" id="RHEA-COMP:19519"/>
        <dbReference type="ChEBI" id="CHEBI:15378"/>
        <dbReference type="ChEBI" id="CHEBI:57683"/>
        <dbReference type="ChEBI" id="CHEBI:58211"/>
        <dbReference type="ChEBI" id="CHEBI:132517"/>
        <dbReference type="ChEBI" id="CHEBI:132519"/>
        <dbReference type="EC" id="2.4.1.260"/>
    </reaction>
    <physiologicalReaction direction="left-to-right" evidence="11">
        <dbReference type="Rhea" id="RHEA:29536"/>
    </physiologicalReaction>
</comment>
<evidence type="ECO:0000256" key="3">
    <source>
        <dbReference type="ARBA" id="ARBA00007063"/>
    </source>
</evidence>
<evidence type="ECO:0000256" key="8">
    <source>
        <dbReference type="ARBA" id="ARBA00022989"/>
    </source>
</evidence>
<evidence type="ECO:0000256" key="5">
    <source>
        <dbReference type="ARBA" id="ARBA00022679"/>
    </source>
</evidence>
<dbReference type="GO" id="GO:0005789">
    <property type="term" value="C:endoplasmic reticulum membrane"/>
    <property type="evidence" value="ECO:0007669"/>
    <property type="project" value="UniProtKB-SubCell"/>
</dbReference>
<dbReference type="EC" id="2.4.1.-" evidence="12"/>
<keyword evidence="7 12" id="KW-0256">Endoplasmic reticulum</keyword>
<evidence type="ECO:0000256" key="11">
    <source>
        <dbReference type="ARBA" id="ARBA00048899"/>
    </source>
</evidence>
<comment type="function">
    <text evidence="10">Mannosyltransferase that operates in the biosynthetic pathway of dolichol-linked oligosaccharides, the glycan precursors employed in protein asparagine (N)-glycosylation. The assembly of dolichol-linked oligosaccharides begins on the cytosolic side of the endoplasmic reticulum membrane and finishes in its lumen. The sequential addition of sugars to dolichol pyrophosphate produces dolichol-linked oligosaccharides containing fourteen sugars, including two GlcNAcs, nine mannoses and three glucoses. Once assembled, the oligosaccharide is transferred from the lipid to nascent proteins by oligosaccharyltransferases. In the lumen of the endoplasmic reticulum, adds the eighth mannose residue in an alpha-1,6 linkage onto Man(7)GlcNAc(2)-PP-dolichol to produce Man(8)GlcNAc(2)-PP-dolichol.</text>
</comment>
<keyword evidence="6 12" id="KW-0812">Transmembrane</keyword>
<comment type="caution">
    <text evidence="14">The sequence shown here is derived from an EMBL/GenBank/DDBJ whole genome shotgun (WGS) entry which is preliminary data.</text>
</comment>
<organism evidence="14 15">
    <name type="scientific">Pichia californica</name>
    <dbReference type="NCBI Taxonomy" id="460514"/>
    <lineage>
        <taxon>Eukaryota</taxon>
        <taxon>Fungi</taxon>
        <taxon>Dikarya</taxon>
        <taxon>Ascomycota</taxon>
        <taxon>Saccharomycotina</taxon>
        <taxon>Pichiomycetes</taxon>
        <taxon>Pichiales</taxon>
        <taxon>Pichiaceae</taxon>
        <taxon>Pichia</taxon>
    </lineage>
</organism>
<feature type="chain" id="PRO_5040329921" description="Mannosyltransferase" evidence="13">
    <location>
        <begin position="19"/>
        <end position="609"/>
    </location>
</feature>
<evidence type="ECO:0000256" key="9">
    <source>
        <dbReference type="ARBA" id="ARBA00023136"/>
    </source>
</evidence>
<evidence type="ECO:0000256" key="13">
    <source>
        <dbReference type="SAM" id="SignalP"/>
    </source>
</evidence>
<dbReference type="GO" id="GO:0052917">
    <property type="term" value="F:dol-P-Man:Man(7)GlcNAc(2)-PP-Dol alpha-1,6-mannosyltransferase activity"/>
    <property type="evidence" value="ECO:0007669"/>
    <property type="project" value="UniProtKB-EC"/>
</dbReference>
<dbReference type="InterPro" id="IPR005599">
    <property type="entry name" value="GPI_mannosylTrfase"/>
</dbReference>
<comment type="similarity">
    <text evidence="3 12">Belongs to the glycosyltransferase 22 family.</text>
</comment>
<evidence type="ECO:0000313" key="14">
    <source>
        <dbReference type="EMBL" id="KAG0686851.1"/>
    </source>
</evidence>
<feature type="transmembrane region" description="Helical" evidence="12">
    <location>
        <begin position="334"/>
        <end position="356"/>
    </location>
</feature>
<name>A0A9P7BDG9_9ASCO</name>
<keyword evidence="4 12" id="KW-0328">Glycosyltransferase</keyword>
<dbReference type="PANTHER" id="PTHR22760">
    <property type="entry name" value="GLYCOSYLTRANSFERASE"/>
    <property type="match status" value="1"/>
</dbReference>
<keyword evidence="9 12" id="KW-0472">Membrane</keyword>
<feature type="transmembrane region" description="Helical" evidence="12">
    <location>
        <begin position="296"/>
        <end position="322"/>
    </location>
</feature>
<evidence type="ECO:0000313" key="15">
    <source>
        <dbReference type="Proteomes" id="UP000697127"/>
    </source>
</evidence>